<dbReference type="Proteomes" id="UP000050525">
    <property type="component" value="Unassembled WGS sequence"/>
</dbReference>
<proteinExistence type="predicted"/>
<organism evidence="1 2">
    <name type="scientific">Alligator mississippiensis</name>
    <name type="common">American alligator</name>
    <dbReference type="NCBI Taxonomy" id="8496"/>
    <lineage>
        <taxon>Eukaryota</taxon>
        <taxon>Metazoa</taxon>
        <taxon>Chordata</taxon>
        <taxon>Craniata</taxon>
        <taxon>Vertebrata</taxon>
        <taxon>Euteleostomi</taxon>
        <taxon>Archelosauria</taxon>
        <taxon>Archosauria</taxon>
        <taxon>Crocodylia</taxon>
        <taxon>Alligatoridae</taxon>
        <taxon>Alligatorinae</taxon>
        <taxon>Alligator</taxon>
    </lineage>
</organism>
<protein>
    <submittedName>
        <fullName evidence="1">Uncharacterized protein</fullName>
    </submittedName>
</protein>
<reference evidence="1 2" key="1">
    <citation type="journal article" date="2012" name="Genome Biol.">
        <title>Sequencing three crocodilian genomes to illuminate the evolution of archosaurs and amniotes.</title>
        <authorList>
            <person name="St John J.A."/>
            <person name="Braun E.L."/>
            <person name="Isberg S.R."/>
            <person name="Miles L.G."/>
            <person name="Chong A.Y."/>
            <person name="Gongora J."/>
            <person name="Dalzell P."/>
            <person name="Moran C."/>
            <person name="Bed'hom B."/>
            <person name="Abzhanov A."/>
            <person name="Burgess S.C."/>
            <person name="Cooksey A.M."/>
            <person name="Castoe T.A."/>
            <person name="Crawford N.G."/>
            <person name="Densmore L.D."/>
            <person name="Drew J.C."/>
            <person name="Edwards S.V."/>
            <person name="Faircloth B.C."/>
            <person name="Fujita M.K."/>
            <person name="Greenwold M.J."/>
            <person name="Hoffmann F.G."/>
            <person name="Howard J.M."/>
            <person name="Iguchi T."/>
            <person name="Janes D.E."/>
            <person name="Khan S.Y."/>
            <person name="Kohno S."/>
            <person name="de Koning A.J."/>
            <person name="Lance S.L."/>
            <person name="McCarthy F.M."/>
            <person name="McCormack J.E."/>
            <person name="Merchant M.E."/>
            <person name="Peterson D.G."/>
            <person name="Pollock D.D."/>
            <person name="Pourmand N."/>
            <person name="Raney B.J."/>
            <person name="Roessler K.A."/>
            <person name="Sanford J.R."/>
            <person name="Sawyer R.H."/>
            <person name="Schmidt C.J."/>
            <person name="Triplett E.W."/>
            <person name="Tuberville T.D."/>
            <person name="Venegas-Anaya M."/>
            <person name="Howard J.T."/>
            <person name="Jarvis E.D."/>
            <person name="Guillette L.J.Jr."/>
            <person name="Glenn T.C."/>
            <person name="Green R.E."/>
            <person name="Ray D.A."/>
        </authorList>
    </citation>
    <scope>NUCLEOTIDE SEQUENCE [LARGE SCALE GENOMIC DNA]</scope>
    <source>
        <strain evidence="1">KSC_2009_1</strain>
    </source>
</reference>
<sequence>MPAGQGCLVGCNREKEGKPSALQVSLTVSQREAEVIYSTPLSQAAASQGDPTGPAQIIQTAFALQDPHVFSSAAGITAGVTDICGSVHSTSERHSHWMVLLWVLLQLV</sequence>
<keyword evidence="2" id="KW-1185">Reference proteome</keyword>
<evidence type="ECO:0000313" key="2">
    <source>
        <dbReference type="Proteomes" id="UP000050525"/>
    </source>
</evidence>
<name>A0A151P845_ALLMI</name>
<comment type="caution">
    <text evidence="1">The sequence shown here is derived from an EMBL/GenBank/DDBJ whole genome shotgun (WGS) entry which is preliminary data.</text>
</comment>
<accession>A0A151P845</accession>
<dbReference type="AlphaFoldDB" id="A0A151P845"/>
<gene>
    <name evidence="1" type="ORF">Y1Q_0007435</name>
</gene>
<evidence type="ECO:0000313" key="1">
    <source>
        <dbReference type="EMBL" id="KYO45150.1"/>
    </source>
</evidence>
<dbReference type="EMBL" id="AKHW03000635">
    <property type="protein sequence ID" value="KYO45150.1"/>
    <property type="molecule type" value="Genomic_DNA"/>
</dbReference>